<dbReference type="OrthoDB" id="9806724at2"/>
<keyword evidence="3" id="KW-1185">Reference proteome</keyword>
<accession>A0A2S0KPB6</accession>
<dbReference type="SUPFAM" id="SSF52218">
    <property type="entry name" value="Flavoproteins"/>
    <property type="match status" value="1"/>
</dbReference>
<name>A0A2S0KPB6_9FIRM</name>
<dbReference type="PANTHER" id="PTHR30543">
    <property type="entry name" value="CHROMATE REDUCTASE"/>
    <property type="match status" value="1"/>
</dbReference>
<dbReference type="PANTHER" id="PTHR30543:SF21">
    <property type="entry name" value="NAD(P)H-DEPENDENT FMN REDUCTASE LOT6"/>
    <property type="match status" value="1"/>
</dbReference>
<dbReference type="RefSeq" id="WP_106012831.1">
    <property type="nucleotide sequence ID" value="NZ_CP027226.1"/>
</dbReference>
<evidence type="ECO:0000259" key="1">
    <source>
        <dbReference type="Pfam" id="PF03358"/>
    </source>
</evidence>
<dbReference type="InterPro" id="IPR029039">
    <property type="entry name" value="Flavoprotein-like_sf"/>
</dbReference>
<dbReference type="Gene3D" id="3.40.50.360">
    <property type="match status" value="1"/>
</dbReference>
<dbReference type="GO" id="GO:0016491">
    <property type="term" value="F:oxidoreductase activity"/>
    <property type="evidence" value="ECO:0007669"/>
    <property type="project" value="InterPro"/>
</dbReference>
<evidence type="ECO:0000313" key="3">
    <source>
        <dbReference type="Proteomes" id="UP000237947"/>
    </source>
</evidence>
<evidence type="ECO:0000313" key="2">
    <source>
        <dbReference type="EMBL" id="AVM42882.1"/>
    </source>
</evidence>
<sequence length="185" mass="20765">MLKIAVITGSTREGRVNRDVADYVVKVANEFTQEAEFELVDILEYDLPDFNSAPPLMLNKQYDDPKITKWSEKIEEFDGYIFVTPEYNKNTSPALLNAICLLGGEWTDKAASIVGYGSTDGITAIQVLRITLSNLGLAVQGKFANFNIFTDWQNGEFKPQEYREATVELMVAALVKWAKALKTVR</sequence>
<dbReference type="AlphaFoldDB" id="A0A2S0KPB6"/>
<dbReference type="GO" id="GO:0005829">
    <property type="term" value="C:cytosol"/>
    <property type="evidence" value="ECO:0007669"/>
    <property type="project" value="TreeGrafter"/>
</dbReference>
<gene>
    <name evidence="2" type="ORF">C5Q98_06520</name>
</gene>
<dbReference type="InterPro" id="IPR005025">
    <property type="entry name" value="FMN_Rdtase-like_dom"/>
</dbReference>
<feature type="domain" description="NADPH-dependent FMN reductase-like" evidence="1">
    <location>
        <begin position="3"/>
        <end position="146"/>
    </location>
</feature>
<dbReference type="KEGG" id="fsa:C5Q98_06520"/>
<organism evidence="2 3">
    <name type="scientific">Fastidiosipila sanguinis</name>
    <dbReference type="NCBI Taxonomy" id="236753"/>
    <lineage>
        <taxon>Bacteria</taxon>
        <taxon>Bacillati</taxon>
        <taxon>Bacillota</taxon>
        <taxon>Clostridia</taxon>
        <taxon>Eubacteriales</taxon>
        <taxon>Oscillospiraceae</taxon>
        <taxon>Fastidiosipila</taxon>
    </lineage>
</organism>
<dbReference type="Proteomes" id="UP000237947">
    <property type="component" value="Chromosome"/>
</dbReference>
<dbReference type="EMBL" id="CP027226">
    <property type="protein sequence ID" value="AVM42882.1"/>
    <property type="molecule type" value="Genomic_DNA"/>
</dbReference>
<reference evidence="3" key="1">
    <citation type="submission" date="2018-02" db="EMBL/GenBank/DDBJ databases">
        <authorList>
            <person name="Holder M.E."/>
            <person name="Ajami N.J."/>
            <person name="Petrosino J.F."/>
        </authorList>
    </citation>
    <scope>NUCLEOTIDE SEQUENCE [LARGE SCALE GENOMIC DNA]</scope>
    <source>
        <strain evidence="3">CCUG 47711</strain>
    </source>
</reference>
<dbReference type="GO" id="GO:0010181">
    <property type="term" value="F:FMN binding"/>
    <property type="evidence" value="ECO:0007669"/>
    <property type="project" value="TreeGrafter"/>
</dbReference>
<dbReference type="InterPro" id="IPR050712">
    <property type="entry name" value="NAD(P)H-dep_reductase"/>
</dbReference>
<dbReference type="Pfam" id="PF03358">
    <property type="entry name" value="FMN_red"/>
    <property type="match status" value="1"/>
</dbReference>
<proteinExistence type="predicted"/>
<protein>
    <submittedName>
        <fullName evidence="2">NADPH-dependent oxidoreductase</fullName>
    </submittedName>
</protein>